<organism evidence="1">
    <name type="scientific">Setaria italica</name>
    <name type="common">Foxtail millet</name>
    <name type="synonym">Panicum italicum</name>
    <dbReference type="NCBI Taxonomy" id="4555"/>
    <lineage>
        <taxon>Eukaryota</taxon>
        <taxon>Viridiplantae</taxon>
        <taxon>Streptophyta</taxon>
        <taxon>Embryophyta</taxon>
        <taxon>Tracheophyta</taxon>
        <taxon>Spermatophyta</taxon>
        <taxon>Magnoliopsida</taxon>
        <taxon>Liliopsida</taxon>
        <taxon>Poales</taxon>
        <taxon>Poaceae</taxon>
        <taxon>PACMAD clade</taxon>
        <taxon>Panicoideae</taxon>
        <taxon>Panicodae</taxon>
        <taxon>Paniceae</taxon>
        <taxon>Cenchrinae</taxon>
        <taxon>Setaria</taxon>
    </lineage>
</organism>
<name>A0A368Q0E8_SETIT</name>
<reference evidence="1" key="2">
    <citation type="submission" date="2015-07" db="EMBL/GenBank/DDBJ databases">
        <authorList>
            <person name="Noorani M."/>
        </authorList>
    </citation>
    <scope>NUCLEOTIDE SEQUENCE</scope>
    <source>
        <strain evidence="1">Yugu1</strain>
    </source>
</reference>
<dbReference type="EMBL" id="CM003529">
    <property type="protein sequence ID" value="RCV11511.1"/>
    <property type="molecule type" value="Genomic_DNA"/>
</dbReference>
<dbReference type="PANTHER" id="PTHR33165">
    <property type="entry name" value="F-BOX DOMAIN CONTAINING PROTEIN-LIKE-RELATED"/>
    <property type="match status" value="1"/>
</dbReference>
<reference evidence="1" key="1">
    <citation type="journal article" date="2012" name="Nat. Biotechnol.">
        <title>Reference genome sequence of the model plant Setaria.</title>
        <authorList>
            <person name="Bennetzen J.L."/>
            <person name="Schmutz J."/>
            <person name="Wang H."/>
            <person name="Percifield R."/>
            <person name="Hawkins J."/>
            <person name="Pontaroli A.C."/>
            <person name="Estep M."/>
            <person name="Feng L."/>
            <person name="Vaughn J.N."/>
            <person name="Grimwood J."/>
            <person name="Jenkins J."/>
            <person name="Barry K."/>
            <person name="Lindquist E."/>
            <person name="Hellsten U."/>
            <person name="Deshpande S."/>
            <person name="Wang X."/>
            <person name="Wu X."/>
            <person name="Mitros T."/>
            <person name="Triplett J."/>
            <person name="Yang X."/>
            <person name="Ye C.Y."/>
            <person name="Mauro-Herrera M."/>
            <person name="Wang L."/>
            <person name="Li P."/>
            <person name="Sharma M."/>
            <person name="Sharma R."/>
            <person name="Ronald P.C."/>
            <person name="Panaud O."/>
            <person name="Kellogg E.A."/>
            <person name="Brutnell T.P."/>
            <person name="Doust A.N."/>
            <person name="Tuskan G.A."/>
            <person name="Rokhsar D."/>
            <person name="Devos K.M."/>
        </authorList>
    </citation>
    <scope>NUCLEOTIDE SEQUENCE [LARGE SCALE GENOMIC DNA]</scope>
    <source>
        <strain evidence="1">Yugu1</strain>
    </source>
</reference>
<dbReference type="PROSITE" id="PS51257">
    <property type="entry name" value="PROKAR_LIPOPROTEIN"/>
    <property type="match status" value="1"/>
</dbReference>
<dbReference type="PANTHER" id="PTHR33165:SF91">
    <property type="entry name" value="OS07G0177000 PROTEIN"/>
    <property type="match status" value="1"/>
</dbReference>
<proteinExistence type="predicted"/>
<sequence>MATRRWIRPPRVVPVLTGSASCTAAAAFPRGRALLDLRRWMLFPEGFSRFLSHHADSGHARFLDLFAASDGAFVRVPLLELKNHCILDSPDGLLLQRDGDTADHLFHSFACDVVDFPDIDRLPHQLHELE</sequence>
<dbReference type="AlphaFoldDB" id="A0A368Q0E8"/>
<accession>A0A368Q0E8</accession>
<evidence type="ECO:0000313" key="1">
    <source>
        <dbReference type="EMBL" id="RCV11511.1"/>
    </source>
</evidence>
<protein>
    <submittedName>
        <fullName evidence="1">Uncharacterized protein</fullName>
    </submittedName>
</protein>
<gene>
    <name evidence="1" type="ORF">SETIT_2G191700v2</name>
</gene>
<dbReference type="OrthoDB" id="667156at2759"/>